<dbReference type="EMBL" id="JBEPNW010000002">
    <property type="protein sequence ID" value="MET3867958.1"/>
    <property type="molecule type" value="Genomic_DNA"/>
</dbReference>
<reference evidence="1 2" key="1">
    <citation type="submission" date="2024-06" db="EMBL/GenBank/DDBJ databases">
        <title>Genomics of switchgrass bacterial isolates.</title>
        <authorList>
            <person name="Shade A."/>
        </authorList>
    </citation>
    <scope>NUCLEOTIDE SEQUENCE [LARGE SCALE GENOMIC DNA]</scope>
    <source>
        <strain evidence="1 2">PvP084</strain>
    </source>
</reference>
<evidence type="ECO:0000313" key="2">
    <source>
        <dbReference type="Proteomes" id="UP001549119"/>
    </source>
</evidence>
<gene>
    <name evidence="1" type="ORF">ABIC20_005267</name>
</gene>
<dbReference type="RefSeq" id="WP_209650615.1">
    <property type="nucleotide sequence ID" value="NZ_JBEPNV010000001.1"/>
</dbReference>
<keyword evidence="2" id="KW-1185">Reference proteome</keyword>
<evidence type="ECO:0000313" key="1">
    <source>
        <dbReference type="EMBL" id="MET3867958.1"/>
    </source>
</evidence>
<comment type="caution">
    <text evidence="1">The sequence shown here is derived from an EMBL/GenBank/DDBJ whole genome shotgun (WGS) entry which is preliminary data.</text>
</comment>
<dbReference type="Proteomes" id="UP001549119">
    <property type="component" value="Unassembled WGS sequence"/>
</dbReference>
<sequence>MAEQPTNPFGLSLPLRIVQLDEAVKVMDSGDRVAAYIYVSEDRERRIQTHRVSPAEGIEAAKVIARALTDAIAGGS</sequence>
<protein>
    <submittedName>
        <fullName evidence="1">Uncharacterized protein</fullName>
    </submittedName>
</protein>
<accession>A0ABV2NNA3</accession>
<proteinExistence type="predicted"/>
<organism evidence="1 2">
    <name type="scientific">Methylobacterium radiotolerans</name>
    <dbReference type="NCBI Taxonomy" id="31998"/>
    <lineage>
        <taxon>Bacteria</taxon>
        <taxon>Pseudomonadati</taxon>
        <taxon>Pseudomonadota</taxon>
        <taxon>Alphaproteobacteria</taxon>
        <taxon>Hyphomicrobiales</taxon>
        <taxon>Methylobacteriaceae</taxon>
        <taxon>Methylobacterium</taxon>
    </lineage>
</organism>
<name>A0ABV2NNA3_9HYPH</name>